<dbReference type="STRING" id="106004.A0A1Y2EZE8"/>
<protein>
    <submittedName>
        <fullName evidence="4">NADP-dependent mannitol dehydrogenase</fullName>
    </submittedName>
</protein>
<evidence type="ECO:0000313" key="4">
    <source>
        <dbReference type="EMBL" id="ORY76496.1"/>
    </source>
</evidence>
<evidence type="ECO:0000256" key="3">
    <source>
        <dbReference type="ARBA" id="ARBA00023002"/>
    </source>
</evidence>
<accession>A0A1Y2EZE8</accession>
<dbReference type="Gene3D" id="3.40.50.720">
    <property type="entry name" value="NAD(P)-binding Rossmann-like Domain"/>
    <property type="match status" value="1"/>
</dbReference>
<dbReference type="PROSITE" id="PS00061">
    <property type="entry name" value="ADH_SHORT"/>
    <property type="match status" value="1"/>
</dbReference>
<dbReference type="InterPro" id="IPR036291">
    <property type="entry name" value="NAD(P)-bd_dom_sf"/>
</dbReference>
<name>A0A1Y2EZE8_9BASI</name>
<comment type="caution">
    <text evidence="4">The sequence shown here is derived from an EMBL/GenBank/DDBJ whole genome shotgun (WGS) entry which is preliminary data.</text>
</comment>
<dbReference type="GO" id="GO:0016616">
    <property type="term" value="F:oxidoreductase activity, acting on the CH-OH group of donors, NAD or NADP as acceptor"/>
    <property type="evidence" value="ECO:0007669"/>
    <property type="project" value="UniProtKB-ARBA"/>
</dbReference>
<dbReference type="InterPro" id="IPR002347">
    <property type="entry name" value="SDR_fam"/>
</dbReference>
<dbReference type="Pfam" id="PF13561">
    <property type="entry name" value="adh_short_C2"/>
    <property type="match status" value="1"/>
</dbReference>
<dbReference type="PANTHER" id="PTHR43008">
    <property type="entry name" value="BENZIL REDUCTASE"/>
    <property type="match status" value="1"/>
</dbReference>
<dbReference type="PRINTS" id="PR00081">
    <property type="entry name" value="GDHRDH"/>
</dbReference>
<dbReference type="EMBL" id="MCGR01000034">
    <property type="protein sequence ID" value="ORY76496.1"/>
    <property type="molecule type" value="Genomic_DNA"/>
</dbReference>
<dbReference type="PANTHER" id="PTHR43008:SF6">
    <property type="entry name" value="NADP-DEPENDENT MANNITOL DEHYDROGENASE"/>
    <property type="match status" value="1"/>
</dbReference>
<dbReference type="FunFam" id="3.40.50.720:FF:000084">
    <property type="entry name" value="Short-chain dehydrogenase reductase"/>
    <property type="match status" value="1"/>
</dbReference>
<evidence type="ECO:0000256" key="1">
    <source>
        <dbReference type="ARBA" id="ARBA00006484"/>
    </source>
</evidence>
<dbReference type="Proteomes" id="UP000193467">
    <property type="component" value="Unassembled WGS sequence"/>
</dbReference>
<dbReference type="GO" id="GO:0050664">
    <property type="term" value="F:oxidoreductase activity, acting on NAD(P)H, oxygen as acceptor"/>
    <property type="evidence" value="ECO:0007669"/>
    <property type="project" value="TreeGrafter"/>
</dbReference>
<organism evidence="4 5">
    <name type="scientific">Leucosporidium creatinivorum</name>
    <dbReference type="NCBI Taxonomy" id="106004"/>
    <lineage>
        <taxon>Eukaryota</taxon>
        <taxon>Fungi</taxon>
        <taxon>Dikarya</taxon>
        <taxon>Basidiomycota</taxon>
        <taxon>Pucciniomycotina</taxon>
        <taxon>Microbotryomycetes</taxon>
        <taxon>Leucosporidiales</taxon>
        <taxon>Leucosporidium</taxon>
    </lineage>
</organism>
<dbReference type="SUPFAM" id="SSF51735">
    <property type="entry name" value="NAD(P)-binding Rossmann-fold domains"/>
    <property type="match status" value="1"/>
</dbReference>
<dbReference type="OrthoDB" id="1888931at2759"/>
<reference evidence="4 5" key="1">
    <citation type="submission" date="2016-07" db="EMBL/GenBank/DDBJ databases">
        <title>Pervasive Adenine N6-methylation of Active Genes in Fungi.</title>
        <authorList>
            <consortium name="DOE Joint Genome Institute"/>
            <person name="Mondo S.J."/>
            <person name="Dannebaum R.O."/>
            <person name="Kuo R.C."/>
            <person name="Labutti K."/>
            <person name="Haridas S."/>
            <person name="Kuo A."/>
            <person name="Salamov A."/>
            <person name="Ahrendt S.R."/>
            <person name="Lipzen A."/>
            <person name="Sullivan W."/>
            <person name="Andreopoulos W.B."/>
            <person name="Clum A."/>
            <person name="Lindquist E."/>
            <person name="Daum C."/>
            <person name="Ramamoorthy G.K."/>
            <person name="Gryganskyi A."/>
            <person name="Culley D."/>
            <person name="Magnuson J.K."/>
            <person name="James T.Y."/>
            <person name="O'Malley M.A."/>
            <person name="Stajich J.E."/>
            <person name="Spatafora J.W."/>
            <person name="Visel A."/>
            <person name="Grigoriev I.V."/>
        </authorList>
    </citation>
    <scope>NUCLEOTIDE SEQUENCE [LARGE SCALE GENOMIC DNA]</scope>
    <source>
        <strain evidence="4 5">62-1032</strain>
    </source>
</reference>
<dbReference type="InterPro" id="IPR020904">
    <property type="entry name" value="Sc_DH/Rdtase_CS"/>
</dbReference>
<proteinExistence type="inferred from homology"/>
<comment type="similarity">
    <text evidence="1">Belongs to the short-chain dehydrogenases/reductases (SDR) family.</text>
</comment>
<keyword evidence="3" id="KW-0560">Oxidoreductase</keyword>
<gene>
    <name evidence="4" type="ORF">BCR35DRAFT_305719</name>
</gene>
<keyword evidence="2" id="KW-0521">NADP</keyword>
<evidence type="ECO:0000313" key="5">
    <source>
        <dbReference type="Proteomes" id="UP000193467"/>
    </source>
</evidence>
<sequence length="275" mass="28935">MATATSVAPIPTDPQASGNKGWAIDFSGKTVVVTGGNRGLGRGLTEALAQAGASVAIIYNSAKDAEDVAAELSKKWDAKIKAYQCNVAGNMDHITKTFAQIESDLGPIHGLVANSGISVVKPALELTSEDFNKVFGVNVLGVFQTCQAAAALWIKRNQPGSIVIVSSMSSQIVNSPLTQCFYNSSKGAVSNLGRCLAAEWAPNQIRVNMLSPGFIKTAQTSGMPADLRAAQASQVPLGRFSEPFEQAAQVLLFLSPYSSYQTGSEAFVDGGFLIW</sequence>
<dbReference type="InParanoid" id="A0A1Y2EZE8"/>
<keyword evidence="5" id="KW-1185">Reference proteome</keyword>
<dbReference type="PRINTS" id="PR00080">
    <property type="entry name" value="SDRFAMILY"/>
</dbReference>
<dbReference type="AlphaFoldDB" id="A0A1Y2EZE8"/>
<evidence type="ECO:0000256" key="2">
    <source>
        <dbReference type="ARBA" id="ARBA00022857"/>
    </source>
</evidence>